<gene>
    <name evidence="1" type="ORF">FMM80_25210</name>
</gene>
<sequence>MSVGRIELIDGKKQYSEYAGGGNSDTKSEYVYIERFVKTETLINEWKLAAYEYTTICAKVYDVDTGEFLEKEYNGRDANIVKYVPLSFNVIPYADILDKIYPSNTHSVDVGFFAYLGISVELNQGIFKFTNQKKLLENPMLTWYKSYARNGDGGTIDMLKESYPAFLFRGYLRKLETNDPMYIKFGTKTMDDAENNIY</sequence>
<dbReference type="RefSeq" id="WP_004081377.1">
    <property type="nucleotide sequence ID" value="NZ_VIRB01000145.1"/>
</dbReference>
<dbReference type="EMBL" id="VIRB01000145">
    <property type="protein sequence ID" value="NDO71775.1"/>
    <property type="molecule type" value="Genomic_DNA"/>
</dbReference>
<organism evidence="1 2">
    <name type="scientific">Schaedlerella arabinosiphila</name>
    <dbReference type="NCBI Taxonomy" id="2044587"/>
    <lineage>
        <taxon>Bacteria</taxon>
        <taxon>Bacillati</taxon>
        <taxon>Bacillota</taxon>
        <taxon>Clostridia</taxon>
        <taxon>Lachnospirales</taxon>
        <taxon>Lachnospiraceae</taxon>
        <taxon>Schaedlerella</taxon>
    </lineage>
</organism>
<evidence type="ECO:0000313" key="1">
    <source>
        <dbReference type="EMBL" id="NDO71775.1"/>
    </source>
</evidence>
<reference evidence="1 2" key="1">
    <citation type="submission" date="2019-07" db="EMBL/GenBank/DDBJ databases">
        <title>Draft genome sequences of 15 bacterial species constituting the stable defined intestinal microbiota of the GM15 gnotobiotic mouse model.</title>
        <authorList>
            <person name="Elie C."/>
            <person name="Mathieu A."/>
            <person name="Saliou A."/>
            <person name="Darnaud M."/>
            <person name="Leulier F."/>
            <person name="Tamellini A."/>
        </authorList>
    </citation>
    <scope>NUCLEOTIDE SEQUENCE [LARGE SCALE GENOMIC DNA]</scope>
    <source>
        <strain evidence="2">ASF 502</strain>
    </source>
</reference>
<evidence type="ECO:0000313" key="2">
    <source>
        <dbReference type="Proteomes" id="UP000474104"/>
    </source>
</evidence>
<accession>A0A9X5CBT1</accession>
<dbReference type="AlphaFoldDB" id="A0A9X5CBT1"/>
<comment type="caution">
    <text evidence="1">The sequence shown here is derived from an EMBL/GenBank/DDBJ whole genome shotgun (WGS) entry which is preliminary data.</text>
</comment>
<proteinExistence type="predicted"/>
<protein>
    <submittedName>
        <fullName evidence="1">Uncharacterized protein</fullName>
    </submittedName>
</protein>
<name>A0A9X5CBT1_9FIRM</name>
<dbReference type="Proteomes" id="UP000474104">
    <property type="component" value="Unassembled WGS sequence"/>
</dbReference>